<reference evidence="2" key="1">
    <citation type="journal article" date="2020" name="Nature">
        <title>Giant virus diversity and host interactions through global metagenomics.</title>
        <authorList>
            <person name="Schulz F."/>
            <person name="Roux S."/>
            <person name="Paez-Espino D."/>
            <person name="Jungbluth S."/>
            <person name="Walsh D.A."/>
            <person name="Denef V.J."/>
            <person name="McMahon K.D."/>
            <person name="Konstantinidis K.T."/>
            <person name="Eloe-Fadrosh E.A."/>
            <person name="Kyrpides N.C."/>
            <person name="Woyke T."/>
        </authorList>
    </citation>
    <scope>NUCLEOTIDE SEQUENCE</scope>
    <source>
        <strain evidence="2">GVMAG-S-3300013014-113</strain>
    </source>
</reference>
<proteinExistence type="predicted"/>
<feature type="transmembrane region" description="Helical" evidence="1">
    <location>
        <begin position="20"/>
        <end position="41"/>
    </location>
</feature>
<keyword evidence="1" id="KW-0812">Transmembrane</keyword>
<keyword evidence="1" id="KW-1133">Transmembrane helix</keyword>
<name>A0A6C0KT25_9ZZZZ</name>
<evidence type="ECO:0000256" key="1">
    <source>
        <dbReference type="SAM" id="Phobius"/>
    </source>
</evidence>
<sequence length="157" mass="18026">MAKHRSMKSLQKAGSLKKLYVTFVSLALLFILSIIVHFAFYKQFREGAENMPDYYIEVVIFFYKDPTSGVVVESCEDMNNFIKLHNYYKSRENMYVGKDDSSRIAQYKLPTSSILTAGDYPIGVLSVVSASYGRHYITHFTKIRDTNFVNTLTPYIG</sequence>
<dbReference type="AlphaFoldDB" id="A0A6C0KT25"/>
<keyword evidence="1" id="KW-0472">Membrane</keyword>
<dbReference type="EMBL" id="MN740953">
    <property type="protein sequence ID" value="QHU19594.1"/>
    <property type="molecule type" value="Genomic_DNA"/>
</dbReference>
<protein>
    <submittedName>
        <fullName evidence="2">Uncharacterized protein</fullName>
    </submittedName>
</protein>
<accession>A0A6C0KT25</accession>
<organism evidence="2">
    <name type="scientific">viral metagenome</name>
    <dbReference type="NCBI Taxonomy" id="1070528"/>
    <lineage>
        <taxon>unclassified sequences</taxon>
        <taxon>metagenomes</taxon>
        <taxon>organismal metagenomes</taxon>
    </lineage>
</organism>
<evidence type="ECO:0000313" key="2">
    <source>
        <dbReference type="EMBL" id="QHU19594.1"/>
    </source>
</evidence>